<evidence type="ECO:0000256" key="1">
    <source>
        <dbReference type="SAM" id="MobiDB-lite"/>
    </source>
</evidence>
<keyword evidence="3" id="KW-1185">Reference proteome</keyword>
<reference evidence="2 3" key="1">
    <citation type="journal article" date="2019" name="Nat. Ecol. Evol.">
        <title>Megaphylogeny resolves global patterns of mushroom evolution.</title>
        <authorList>
            <person name="Varga T."/>
            <person name="Krizsan K."/>
            <person name="Foldi C."/>
            <person name="Dima B."/>
            <person name="Sanchez-Garcia M."/>
            <person name="Sanchez-Ramirez S."/>
            <person name="Szollosi G.J."/>
            <person name="Szarkandi J.G."/>
            <person name="Papp V."/>
            <person name="Albert L."/>
            <person name="Andreopoulos W."/>
            <person name="Angelini C."/>
            <person name="Antonin V."/>
            <person name="Barry K.W."/>
            <person name="Bougher N.L."/>
            <person name="Buchanan P."/>
            <person name="Buyck B."/>
            <person name="Bense V."/>
            <person name="Catcheside P."/>
            <person name="Chovatia M."/>
            <person name="Cooper J."/>
            <person name="Damon W."/>
            <person name="Desjardin D."/>
            <person name="Finy P."/>
            <person name="Geml J."/>
            <person name="Haridas S."/>
            <person name="Hughes K."/>
            <person name="Justo A."/>
            <person name="Karasinski D."/>
            <person name="Kautmanova I."/>
            <person name="Kiss B."/>
            <person name="Kocsube S."/>
            <person name="Kotiranta H."/>
            <person name="LaButti K.M."/>
            <person name="Lechner B.E."/>
            <person name="Liimatainen K."/>
            <person name="Lipzen A."/>
            <person name="Lukacs Z."/>
            <person name="Mihaltcheva S."/>
            <person name="Morgado L.N."/>
            <person name="Niskanen T."/>
            <person name="Noordeloos M.E."/>
            <person name="Ohm R.A."/>
            <person name="Ortiz-Santana B."/>
            <person name="Ovrebo C."/>
            <person name="Racz N."/>
            <person name="Riley R."/>
            <person name="Savchenko A."/>
            <person name="Shiryaev A."/>
            <person name="Soop K."/>
            <person name="Spirin V."/>
            <person name="Szebenyi C."/>
            <person name="Tomsovsky M."/>
            <person name="Tulloss R.E."/>
            <person name="Uehling J."/>
            <person name="Grigoriev I.V."/>
            <person name="Vagvolgyi C."/>
            <person name="Papp T."/>
            <person name="Martin F.M."/>
            <person name="Miettinen O."/>
            <person name="Hibbett D.S."/>
            <person name="Nagy L.G."/>
        </authorList>
    </citation>
    <scope>NUCLEOTIDE SEQUENCE [LARGE SCALE GENOMIC DNA]</scope>
    <source>
        <strain evidence="2 3">HHB13444</strain>
    </source>
</reference>
<dbReference type="InParanoid" id="A0A5C3P982"/>
<organism evidence="2 3">
    <name type="scientific">Polyporus arcularius HHB13444</name>
    <dbReference type="NCBI Taxonomy" id="1314778"/>
    <lineage>
        <taxon>Eukaryota</taxon>
        <taxon>Fungi</taxon>
        <taxon>Dikarya</taxon>
        <taxon>Basidiomycota</taxon>
        <taxon>Agaricomycotina</taxon>
        <taxon>Agaricomycetes</taxon>
        <taxon>Polyporales</taxon>
        <taxon>Polyporaceae</taxon>
        <taxon>Polyporus</taxon>
    </lineage>
</organism>
<feature type="compositionally biased region" description="Polar residues" evidence="1">
    <location>
        <begin position="210"/>
        <end position="222"/>
    </location>
</feature>
<evidence type="ECO:0000313" key="3">
    <source>
        <dbReference type="Proteomes" id="UP000308197"/>
    </source>
</evidence>
<dbReference type="Proteomes" id="UP000308197">
    <property type="component" value="Unassembled WGS sequence"/>
</dbReference>
<name>A0A5C3P982_9APHY</name>
<evidence type="ECO:0000313" key="2">
    <source>
        <dbReference type="EMBL" id="TFK85467.1"/>
    </source>
</evidence>
<sequence length="222" mass="25430">MPAFESKPKPWSSWSKHRKKLPTAQPGPAADLAKEITVTPKVKKPRKKKTSEEAAKEHQLWLHNKRNTFTGMATHMPQWTQNGPREAHLEPFLKLEYDRVEVSKGNLLLDTIRVFAFLVQSRNYLSSVVFAPPKQDILGGILKLYQADQDKLQHGFFNDTDREIMKIKACQHQDRVRMMALREDQGWHVHLSPPASPTRTPSYQAAHEQGQANSPSVSDYTR</sequence>
<feature type="region of interest" description="Disordered" evidence="1">
    <location>
        <begin position="188"/>
        <end position="222"/>
    </location>
</feature>
<feature type="region of interest" description="Disordered" evidence="1">
    <location>
        <begin position="1"/>
        <end position="57"/>
    </location>
</feature>
<accession>A0A5C3P982</accession>
<gene>
    <name evidence="2" type="ORF">K466DRAFT_601133</name>
</gene>
<proteinExistence type="predicted"/>
<dbReference type="AlphaFoldDB" id="A0A5C3P982"/>
<dbReference type="EMBL" id="ML211251">
    <property type="protein sequence ID" value="TFK85467.1"/>
    <property type="molecule type" value="Genomic_DNA"/>
</dbReference>
<protein>
    <submittedName>
        <fullName evidence="2">Uncharacterized protein</fullName>
    </submittedName>
</protein>